<dbReference type="PRINTS" id="PR00039">
    <property type="entry name" value="HTHLYSR"/>
</dbReference>
<evidence type="ECO:0000256" key="3">
    <source>
        <dbReference type="ARBA" id="ARBA00023125"/>
    </source>
</evidence>
<protein>
    <submittedName>
        <fullName evidence="6">LysR family transcriptional regulator</fullName>
    </submittedName>
</protein>
<dbReference type="Pfam" id="PF00126">
    <property type="entry name" value="HTH_1"/>
    <property type="match status" value="1"/>
</dbReference>
<dbReference type="SUPFAM" id="SSF53850">
    <property type="entry name" value="Periplasmic binding protein-like II"/>
    <property type="match status" value="1"/>
</dbReference>
<evidence type="ECO:0000259" key="5">
    <source>
        <dbReference type="PROSITE" id="PS50931"/>
    </source>
</evidence>
<comment type="similarity">
    <text evidence="1">Belongs to the LysR transcriptional regulatory family.</text>
</comment>
<evidence type="ECO:0000256" key="2">
    <source>
        <dbReference type="ARBA" id="ARBA00023015"/>
    </source>
</evidence>
<keyword evidence="4" id="KW-0804">Transcription</keyword>
<evidence type="ECO:0000256" key="4">
    <source>
        <dbReference type="ARBA" id="ARBA00023163"/>
    </source>
</evidence>
<evidence type="ECO:0000313" key="6">
    <source>
        <dbReference type="EMBL" id="AXV64721.1"/>
    </source>
</evidence>
<feature type="domain" description="HTH lysR-type" evidence="5">
    <location>
        <begin position="1"/>
        <end position="58"/>
    </location>
</feature>
<dbReference type="Proteomes" id="UP000264605">
    <property type="component" value="Chromosome"/>
</dbReference>
<dbReference type="FunFam" id="1.10.10.10:FF:000001">
    <property type="entry name" value="LysR family transcriptional regulator"/>
    <property type="match status" value="1"/>
</dbReference>
<name>A0AAD0S218_9GAMM</name>
<dbReference type="InterPro" id="IPR036388">
    <property type="entry name" value="WH-like_DNA-bd_sf"/>
</dbReference>
<dbReference type="Pfam" id="PF03466">
    <property type="entry name" value="LysR_substrate"/>
    <property type="match status" value="1"/>
</dbReference>
<gene>
    <name evidence="6" type="ORF">D0907_05180</name>
</gene>
<dbReference type="RefSeq" id="WP_036969929.1">
    <property type="nucleotide sequence ID" value="NZ_CP032090.1"/>
</dbReference>
<keyword evidence="3" id="KW-0238">DNA-binding</keyword>
<dbReference type="PANTHER" id="PTHR30579">
    <property type="entry name" value="TRANSCRIPTIONAL REGULATOR"/>
    <property type="match status" value="1"/>
</dbReference>
<dbReference type="InterPro" id="IPR000847">
    <property type="entry name" value="LysR_HTH_N"/>
</dbReference>
<dbReference type="Gene3D" id="1.10.10.10">
    <property type="entry name" value="Winged helix-like DNA-binding domain superfamily/Winged helix DNA-binding domain"/>
    <property type="match status" value="1"/>
</dbReference>
<evidence type="ECO:0000313" key="7">
    <source>
        <dbReference type="Proteomes" id="UP000264605"/>
    </source>
</evidence>
<evidence type="ECO:0000256" key="1">
    <source>
        <dbReference type="ARBA" id="ARBA00009437"/>
    </source>
</evidence>
<dbReference type="GO" id="GO:0003677">
    <property type="term" value="F:DNA binding"/>
    <property type="evidence" value="ECO:0007669"/>
    <property type="project" value="UniProtKB-KW"/>
</dbReference>
<organism evidence="6 7">
    <name type="scientific">Pseudoalteromonas lipolytica</name>
    <dbReference type="NCBI Taxonomy" id="570156"/>
    <lineage>
        <taxon>Bacteria</taxon>
        <taxon>Pseudomonadati</taxon>
        <taxon>Pseudomonadota</taxon>
        <taxon>Gammaproteobacteria</taxon>
        <taxon>Alteromonadales</taxon>
        <taxon>Pseudoalteromonadaceae</taxon>
        <taxon>Pseudoalteromonas</taxon>
    </lineage>
</organism>
<dbReference type="AlphaFoldDB" id="A0AAD0S218"/>
<sequence>MDIDALRTFCAFVDTGSFTRAAAQICRTQSAVSMQMKKLEQDTGSSLFEKQGRQLVLTQQGHQLASYAKQLINLHDEAFKQLQAGTGNRRIRIGCPDDYAHSILPRLVNSLRMLNTALDIQISCAPSSELRAKLDQGQLDLVIATRSPNSEEGYLIQSSQGVWVKSPSFKLNPATPLPLALFQRDCKFHQASIEGLLKAERHFNIIACCGSVGALHGLIEQNLAIGSMARISMQKSVEEITDETLPLLPVIDIVLLHGNHAHNPVSLEQLKSLIEHIKVV</sequence>
<dbReference type="InterPro" id="IPR050176">
    <property type="entry name" value="LTTR"/>
</dbReference>
<dbReference type="GeneID" id="99504845"/>
<dbReference type="Gene3D" id="3.40.190.10">
    <property type="entry name" value="Periplasmic binding protein-like II"/>
    <property type="match status" value="2"/>
</dbReference>
<dbReference type="KEGG" id="pdj:D0907_05180"/>
<accession>A0AAD0S218</accession>
<dbReference type="GO" id="GO:0003700">
    <property type="term" value="F:DNA-binding transcription factor activity"/>
    <property type="evidence" value="ECO:0007669"/>
    <property type="project" value="InterPro"/>
</dbReference>
<reference evidence="6 7" key="1">
    <citation type="submission" date="2018-08" db="EMBL/GenBank/DDBJ databases">
        <title>Draft genome sequence of Pseudoalteromonas donghaensis HJ51.</title>
        <authorList>
            <person name="Oh J."/>
            <person name="Roh D."/>
        </authorList>
    </citation>
    <scope>NUCLEOTIDE SEQUENCE [LARGE SCALE GENOMIC DNA]</scope>
    <source>
        <strain evidence="6 7">HJ51</strain>
    </source>
</reference>
<dbReference type="SUPFAM" id="SSF46785">
    <property type="entry name" value="Winged helix' DNA-binding domain"/>
    <property type="match status" value="1"/>
</dbReference>
<proteinExistence type="inferred from homology"/>
<keyword evidence="2" id="KW-0805">Transcription regulation</keyword>
<dbReference type="PANTHER" id="PTHR30579:SF7">
    <property type="entry name" value="HTH-TYPE TRANSCRIPTIONAL REGULATOR LRHA-RELATED"/>
    <property type="match status" value="1"/>
</dbReference>
<dbReference type="PROSITE" id="PS50931">
    <property type="entry name" value="HTH_LYSR"/>
    <property type="match status" value="1"/>
</dbReference>
<dbReference type="EMBL" id="CP032090">
    <property type="protein sequence ID" value="AXV64721.1"/>
    <property type="molecule type" value="Genomic_DNA"/>
</dbReference>
<dbReference type="InterPro" id="IPR005119">
    <property type="entry name" value="LysR_subst-bd"/>
</dbReference>
<dbReference type="InterPro" id="IPR036390">
    <property type="entry name" value="WH_DNA-bd_sf"/>
</dbReference>